<evidence type="ECO:0000259" key="1">
    <source>
        <dbReference type="Pfam" id="PF03358"/>
    </source>
</evidence>
<feature type="domain" description="NADPH-dependent FMN reductase-like" evidence="1">
    <location>
        <begin position="6"/>
        <end position="152"/>
    </location>
</feature>
<dbReference type="Gene3D" id="3.40.50.360">
    <property type="match status" value="1"/>
</dbReference>
<dbReference type="InterPro" id="IPR050712">
    <property type="entry name" value="NAD(P)H-dep_reductase"/>
</dbReference>
<evidence type="ECO:0000313" key="3">
    <source>
        <dbReference type="Proteomes" id="UP000287224"/>
    </source>
</evidence>
<dbReference type="PANTHER" id="PTHR30543">
    <property type="entry name" value="CHROMATE REDUCTASE"/>
    <property type="match status" value="1"/>
</dbReference>
<dbReference type="RefSeq" id="WP_160146099.1">
    <property type="nucleotide sequence ID" value="NZ_BIFQ01000001.1"/>
</dbReference>
<accession>A0A401ZLK1</accession>
<comment type="caution">
    <text evidence="2">The sequence shown here is derived from an EMBL/GenBank/DDBJ whole genome shotgun (WGS) entry which is preliminary data.</text>
</comment>
<organism evidence="2 3">
    <name type="scientific">Dictyobacter aurantiacus</name>
    <dbReference type="NCBI Taxonomy" id="1936993"/>
    <lineage>
        <taxon>Bacteria</taxon>
        <taxon>Bacillati</taxon>
        <taxon>Chloroflexota</taxon>
        <taxon>Ktedonobacteria</taxon>
        <taxon>Ktedonobacterales</taxon>
        <taxon>Dictyobacteraceae</taxon>
        <taxon>Dictyobacter</taxon>
    </lineage>
</organism>
<dbReference type="Pfam" id="PF03358">
    <property type="entry name" value="FMN_red"/>
    <property type="match status" value="1"/>
</dbReference>
<dbReference type="PANTHER" id="PTHR30543:SF21">
    <property type="entry name" value="NAD(P)H-DEPENDENT FMN REDUCTASE LOT6"/>
    <property type="match status" value="1"/>
</dbReference>
<dbReference type="Proteomes" id="UP000287224">
    <property type="component" value="Unassembled WGS sequence"/>
</dbReference>
<dbReference type="EMBL" id="BIFQ01000001">
    <property type="protein sequence ID" value="GCE07700.1"/>
    <property type="molecule type" value="Genomic_DNA"/>
</dbReference>
<dbReference type="AlphaFoldDB" id="A0A401ZLK1"/>
<evidence type="ECO:0000313" key="2">
    <source>
        <dbReference type="EMBL" id="GCE07700.1"/>
    </source>
</evidence>
<name>A0A401ZLK1_9CHLR</name>
<dbReference type="GO" id="GO:0010181">
    <property type="term" value="F:FMN binding"/>
    <property type="evidence" value="ECO:0007669"/>
    <property type="project" value="TreeGrafter"/>
</dbReference>
<sequence length="196" mass="21621">MTESGPRVFLIAGSADKNSYIRTSMEILANTLRESGAQVDLWDLAEQPLPLLCPSILMATPQSVPFPVHQFTQLAEQADAFVLGSPVYHNSYSGILKNALDLLSSQHLFHKPVALISNGNSDRTACLPCEHLRSVVKGLSAIAIPTQLVTIPADFLPMDNQHVLTNTRLLERFSLLAKELLYFTTFLHHDVQTQVS</sequence>
<dbReference type="GO" id="GO:0016491">
    <property type="term" value="F:oxidoreductase activity"/>
    <property type="evidence" value="ECO:0007669"/>
    <property type="project" value="InterPro"/>
</dbReference>
<dbReference type="InterPro" id="IPR005025">
    <property type="entry name" value="FMN_Rdtase-like_dom"/>
</dbReference>
<dbReference type="SUPFAM" id="SSF52218">
    <property type="entry name" value="Flavoproteins"/>
    <property type="match status" value="1"/>
</dbReference>
<dbReference type="InterPro" id="IPR029039">
    <property type="entry name" value="Flavoprotein-like_sf"/>
</dbReference>
<dbReference type="OrthoDB" id="9790975at2"/>
<gene>
    <name evidence="2" type="primary">azo1</name>
    <name evidence="2" type="ORF">KDAU_50290</name>
</gene>
<reference evidence="3" key="1">
    <citation type="submission" date="2018-12" db="EMBL/GenBank/DDBJ databases">
        <title>Tengunoibacter tsumagoiensis gen. nov., sp. nov., Dictyobacter kobayashii sp. nov., D. alpinus sp. nov., and D. joshuensis sp. nov. and description of Dictyobacteraceae fam. nov. within the order Ktedonobacterales isolated from Tengu-no-mugimeshi.</title>
        <authorList>
            <person name="Wang C.M."/>
            <person name="Zheng Y."/>
            <person name="Sakai Y."/>
            <person name="Toyoda A."/>
            <person name="Minakuchi Y."/>
            <person name="Abe K."/>
            <person name="Yokota A."/>
            <person name="Yabe S."/>
        </authorList>
    </citation>
    <scope>NUCLEOTIDE SEQUENCE [LARGE SCALE GENOMIC DNA]</scope>
    <source>
        <strain evidence="3">S-27</strain>
    </source>
</reference>
<keyword evidence="3" id="KW-1185">Reference proteome</keyword>
<dbReference type="GO" id="GO:0005829">
    <property type="term" value="C:cytosol"/>
    <property type="evidence" value="ECO:0007669"/>
    <property type="project" value="TreeGrafter"/>
</dbReference>
<protein>
    <submittedName>
        <fullName evidence="2">FMN-dependent NADPH-azoreductase</fullName>
    </submittedName>
</protein>
<proteinExistence type="predicted"/>